<dbReference type="InterPro" id="IPR009057">
    <property type="entry name" value="Homeodomain-like_sf"/>
</dbReference>
<evidence type="ECO:0000256" key="1">
    <source>
        <dbReference type="ARBA" id="ARBA00023125"/>
    </source>
</evidence>
<dbReference type="SUPFAM" id="SSF46689">
    <property type="entry name" value="Homeodomain-like"/>
    <property type="match status" value="1"/>
</dbReference>
<keyword evidence="1 2" id="KW-0238">DNA-binding</keyword>
<feature type="compositionally biased region" description="Basic and acidic residues" evidence="3">
    <location>
        <begin position="27"/>
        <end position="36"/>
    </location>
</feature>
<dbReference type="PROSITE" id="PS50977">
    <property type="entry name" value="HTH_TETR_2"/>
    <property type="match status" value="1"/>
</dbReference>
<dbReference type="InterPro" id="IPR041583">
    <property type="entry name" value="TetR_C_31"/>
</dbReference>
<dbReference type="PANTHER" id="PTHR30055">
    <property type="entry name" value="HTH-TYPE TRANSCRIPTIONAL REGULATOR RUTR"/>
    <property type="match status" value="1"/>
</dbReference>
<comment type="caution">
    <text evidence="5">The sequence shown here is derived from an EMBL/GenBank/DDBJ whole genome shotgun (WGS) entry which is preliminary data.</text>
</comment>
<dbReference type="InterPro" id="IPR001647">
    <property type="entry name" value="HTH_TetR"/>
</dbReference>
<dbReference type="PANTHER" id="PTHR30055:SF231">
    <property type="entry name" value="TRANSCRIPTIONAL REGULATORY PROTEIN (PROBABLY DEOR-FAMILY)-RELATED"/>
    <property type="match status" value="1"/>
</dbReference>
<dbReference type="InterPro" id="IPR050109">
    <property type="entry name" value="HTH-type_TetR-like_transc_reg"/>
</dbReference>
<evidence type="ECO:0000256" key="2">
    <source>
        <dbReference type="PROSITE-ProRule" id="PRU00335"/>
    </source>
</evidence>
<evidence type="ECO:0000259" key="4">
    <source>
        <dbReference type="PROSITE" id="PS50977"/>
    </source>
</evidence>
<dbReference type="Pfam" id="PF00440">
    <property type="entry name" value="TetR_N"/>
    <property type="match status" value="1"/>
</dbReference>
<reference evidence="6" key="1">
    <citation type="journal article" date="2019" name="Int. J. Syst. Evol. Microbiol.">
        <title>The Global Catalogue of Microorganisms (GCM) 10K type strain sequencing project: providing services to taxonomists for standard genome sequencing and annotation.</title>
        <authorList>
            <consortium name="The Broad Institute Genomics Platform"/>
            <consortium name="The Broad Institute Genome Sequencing Center for Infectious Disease"/>
            <person name="Wu L."/>
            <person name="Ma J."/>
        </authorList>
    </citation>
    <scope>NUCLEOTIDE SEQUENCE [LARGE SCALE GENOMIC DNA]</scope>
    <source>
        <strain evidence="6">JCM 18324</strain>
    </source>
</reference>
<feature type="DNA-binding region" description="H-T-H motif" evidence="2">
    <location>
        <begin position="58"/>
        <end position="77"/>
    </location>
</feature>
<proteinExistence type="predicted"/>
<dbReference type="EMBL" id="BAABJV010000010">
    <property type="protein sequence ID" value="GAA4784392.1"/>
    <property type="molecule type" value="Genomic_DNA"/>
</dbReference>
<evidence type="ECO:0000256" key="3">
    <source>
        <dbReference type="SAM" id="MobiDB-lite"/>
    </source>
</evidence>
<evidence type="ECO:0000313" key="5">
    <source>
        <dbReference type="EMBL" id="GAA4784392.1"/>
    </source>
</evidence>
<gene>
    <name evidence="5" type="ORF">GCM10023329_38540</name>
</gene>
<dbReference type="Gene3D" id="1.10.357.10">
    <property type="entry name" value="Tetracycline Repressor, domain 2"/>
    <property type="match status" value="1"/>
</dbReference>
<organism evidence="5 6">
    <name type="scientific">Streptomyces sanyensis</name>
    <dbReference type="NCBI Taxonomy" id="568869"/>
    <lineage>
        <taxon>Bacteria</taxon>
        <taxon>Bacillati</taxon>
        <taxon>Actinomycetota</taxon>
        <taxon>Actinomycetes</taxon>
        <taxon>Kitasatosporales</taxon>
        <taxon>Streptomycetaceae</taxon>
        <taxon>Streptomyces</taxon>
    </lineage>
</organism>
<dbReference type="Proteomes" id="UP001501147">
    <property type="component" value="Unassembled WGS sequence"/>
</dbReference>
<evidence type="ECO:0000313" key="6">
    <source>
        <dbReference type="Proteomes" id="UP001501147"/>
    </source>
</evidence>
<dbReference type="InterPro" id="IPR036271">
    <property type="entry name" value="Tet_transcr_reg_TetR-rel_C_sf"/>
</dbReference>
<feature type="region of interest" description="Disordered" evidence="3">
    <location>
        <begin position="1"/>
        <end position="36"/>
    </location>
</feature>
<protein>
    <submittedName>
        <fullName evidence="5">TetR family transcriptional regulator</fullName>
    </submittedName>
</protein>
<feature type="domain" description="HTH tetR-type" evidence="4">
    <location>
        <begin position="35"/>
        <end position="95"/>
    </location>
</feature>
<name>A0ABP9APG8_9ACTN</name>
<dbReference type="Pfam" id="PF17940">
    <property type="entry name" value="TetR_C_31"/>
    <property type="match status" value="1"/>
</dbReference>
<accession>A0ABP9APG8</accession>
<dbReference type="SUPFAM" id="SSF48498">
    <property type="entry name" value="Tetracyclin repressor-like, C-terminal domain"/>
    <property type="match status" value="1"/>
</dbReference>
<keyword evidence="6" id="KW-1185">Reference proteome</keyword>
<sequence length="206" mass="22439">MTPKARGVSSGETYAGTRGTQVSEPTTDGRRIKGERRRQELIEATVRVVAREGVAGVSHRAVAREAGQPPTAAAYYFTSIDDLLTAALTRCLREDAARMRALAEEAGGSEAGLRALAELMCSVVAGPEHLLAEYELYLLAARRPELRGPARDWISAVAEFGRCYTDDPVRLRILPGVVDGLLMQALLTDWQPTAEEFTEVLRTVLL</sequence>